<gene>
    <name evidence="1" type="ORF">FDP41_008203</name>
</gene>
<name>A0A6A5BKV3_NAEFO</name>
<dbReference type="VEuPathDB" id="AmoebaDB:NfTy_091410"/>
<dbReference type="EMBL" id="VFQX01000060">
    <property type="protein sequence ID" value="KAF0973499.1"/>
    <property type="molecule type" value="Genomic_DNA"/>
</dbReference>
<dbReference type="InterPro" id="IPR036770">
    <property type="entry name" value="Ankyrin_rpt-contain_sf"/>
</dbReference>
<dbReference type="OMA" id="QICMIAT"/>
<dbReference type="VEuPathDB" id="AmoebaDB:NF0003360"/>
<dbReference type="GeneID" id="68115421"/>
<dbReference type="VEuPathDB" id="AmoebaDB:FDP41_008203"/>
<dbReference type="RefSeq" id="XP_044558212.1">
    <property type="nucleotide sequence ID" value="XM_044712032.1"/>
</dbReference>
<dbReference type="SUPFAM" id="SSF48403">
    <property type="entry name" value="Ankyrin repeat"/>
    <property type="match status" value="1"/>
</dbReference>
<protein>
    <submittedName>
        <fullName evidence="1">Uncharacterized protein</fullName>
    </submittedName>
</protein>
<dbReference type="Gene3D" id="1.25.40.20">
    <property type="entry name" value="Ankyrin repeat-containing domain"/>
    <property type="match status" value="1"/>
</dbReference>
<sequence>MARTRQTARKSTNGFNPIAHQPFTSEVISKFRELMIKNDHSKHTDVISRYAPYSQCTKLARFWILKDLQSSSPNHEDTARSRTPPTNKMKFAAQNHHHSAHDEKSKPLLFKEEEEHVLRLLQSLPLDAKVEIICFIPTTSRVISPYGRNDLTGAKLWMEHIDPWWFSYMKHRLIGPSVKTVLEHIIGERLSKSEGLDASDLVLARVSKVRFHPIWKLLEINQERCMKRQVELSLSNSSYGILLNDKKELFQCHGDFGSLGTGISLSDTTLTLHHVTPSSSTTETTDSVEDSLMTEMMQRDLRDLENELVENALHDPQLNTASPFLVGQARYGCSDSMHLIQSCKNLVLNAFSEWPTVTSTRILDAIPQITNQCLKNLTISISSDYDYQICKTLLNSLHNVENVTFILYSLDFFHNFVKWTYEGIEYPSVKSVKFICLSSDTNYGLPDIMIALTSVFPNISKLEIEGFAINDFRNSIQNSTTQDHQIEIIYKSMSVDLLKNICTIHNIYPFLGSPDCYTSTILHHDLPFTEKKKIIEYIVQNFDMKYHHWINNSYHYQTTQALPLFQYTIYLMNKYGQHFGTKAEMDFLTICMQYGFDVSNNLLQILPYFASSISKEIIDMLEDKLKKNEVVLTLDDFLQTLIRLNDSETKLQVFSRFKNYLPGEDANKIFKSFVLHKHNDLRVNLFNYLLYAQSPRPVLDYILDFMTPEDLLETTVVHSEMLLPGKHVINSIMTAILSDSVDVSDQLILKMIEKQPLLVHTEMNELGITPLHAVCAITSRWGLISHLVYNYDANVCATDKDGRTPYDYAIYACPFQDVIPACLRISGQRGTNEFK</sequence>
<accession>A0A6A5BKV3</accession>
<comment type="caution">
    <text evidence="1">The sequence shown here is derived from an EMBL/GenBank/DDBJ whole genome shotgun (WGS) entry which is preliminary data.</text>
</comment>
<reference evidence="1 2" key="1">
    <citation type="journal article" date="2019" name="Sci. Rep.">
        <title>Nanopore sequencing improves the draft genome of the human pathogenic amoeba Naegleria fowleri.</title>
        <authorList>
            <person name="Liechti N."/>
            <person name="Schurch N."/>
            <person name="Bruggmann R."/>
            <person name="Wittwer M."/>
        </authorList>
    </citation>
    <scope>NUCLEOTIDE SEQUENCE [LARGE SCALE GENOMIC DNA]</scope>
    <source>
        <strain evidence="1 2">ATCC 30894</strain>
    </source>
</reference>
<dbReference type="OrthoDB" id="429950at2759"/>
<dbReference type="Proteomes" id="UP000444721">
    <property type="component" value="Unassembled WGS sequence"/>
</dbReference>
<evidence type="ECO:0000313" key="2">
    <source>
        <dbReference type="Proteomes" id="UP000444721"/>
    </source>
</evidence>
<dbReference type="AlphaFoldDB" id="A0A6A5BKV3"/>
<keyword evidence="2" id="KW-1185">Reference proteome</keyword>
<evidence type="ECO:0000313" key="1">
    <source>
        <dbReference type="EMBL" id="KAF0973499.1"/>
    </source>
</evidence>
<organism evidence="1 2">
    <name type="scientific">Naegleria fowleri</name>
    <name type="common">Brain eating amoeba</name>
    <dbReference type="NCBI Taxonomy" id="5763"/>
    <lineage>
        <taxon>Eukaryota</taxon>
        <taxon>Discoba</taxon>
        <taxon>Heterolobosea</taxon>
        <taxon>Tetramitia</taxon>
        <taxon>Eutetramitia</taxon>
        <taxon>Vahlkampfiidae</taxon>
        <taxon>Naegleria</taxon>
    </lineage>
</organism>
<proteinExistence type="predicted"/>